<dbReference type="PANTHER" id="PTHR43133:SF46">
    <property type="entry name" value="RNA POLYMERASE SIGMA-70 FACTOR ECF SUBFAMILY"/>
    <property type="match status" value="1"/>
</dbReference>
<sequence>MSYFGVAVSKLLTQIKKSSGAERLDLLDKLYQRTANHLKGIAILYLTDKSHIEDTVEETFVRVIRYIDRFNEASDGYNWMCKITENAAHDINKLYYREDVGIPDNFYDESSRFNVQAYLEDSEERNAVKEAVKQLTPEMQDLYYLEYVCNLSRSDIARLKNVSKSTISKRCARLEALVLEELKKFDD</sequence>
<dbReference type="InterPro" id="IPR013324">
    <property type="entry name" value="RNA_pol_sigma_r3/r4-like"/>
</dbReference>
<dbReference type="GO" id="GO:0006352">
    <property type="term" value="P:DNA-templated transcription initiation"/>
    <property type="evidence" value="ECO:0007669"/>
    <property type="project" value="InterPro"/>
</dbReference>
<evidence type="ECO:0000313" key="7">
    <source>
        <dbReference type="Proteomes" id="UP000291269"/>
    </source>
</evidence>
<organism evidence="6 7">
    <name type="scientific">Candidatus Borkfalkia ceftriaxoniphila</name>
    <dbReference type="NCBI Taxonomy" id="2508949"/>
    <lineage>
        <taxon>Bacteria</taxon>
        <taxon>Bacillati</taxon>
        <taxon>Bacillota</taxon>
        <taxon>Clostridia</taxon>
        <taxon>Christensenellales</taxon>
        <taxon>Christensenellaceae</taxon>
        <taxon>Candidatus Borkfalkia</taxon>
    </lineage>
</organism>
<name>A0A4Q2KEL2_9FIRM</name>
<dbReference type="InterPro" id="IPR007627">
    <property type="entry name" value="RNA_pol_sigma70_r2"/>
</dbReference>
<dbReference type="Gene3D" id="1.10.1740.10">
    <property type="match status" value="1"/>
</dbReference>
<keyword evidence="4" id="KW-0804">Transcription</keyword>
<evidence type="ECO:0000256" key="2">
    <source>
        <dbReference type="ARBA" id="ARBA00023015"/>
    </source>
</evidence>
<evidence type="ECO:0000259" key="5">
    <source>
        <dbReference type="Pfam" id="PF04542"/>
    </source>
</evidence>
<dbReference type="Pfam" id="PF04542">
    <property type="entry name" value="Sigma70_r2"/>
    <property type="match status" value="1"/>
</dbReference>
<keyword evidence="2" id="KW-0805">Transcription regulation</keyword>
<protein>
    <submittedName>
        <fullName evidence="6">Sigma-70 family RNA polymerase sigma factor</fullName>
    </submittedName>
</protein>
<dbReference type="InterPro" id="IPR013325">
    <property type="entry name" value="RNA_pol_sigma_r2"/>
</dbReference>
<dbReference type="PANTHER" id="PTHR43133">
    <property type="entry name" value="RNA POLYMERASE ECF-TYPE SIGMA FACTO"/>
    <property type="match status" value="1"/>
</dbReference>
<feature type="domain" description="RNA polymerase sigma-70 region 2" evidence="5">
    <location>
        <begin position="30"/>
        <end position="90"/>
    </location>
</feature>
<dbReference type="SUPFAM" id="SSF88659">
    <property type="entry name" value="Sigma3 and sigma4 domains of RNA polymerase sigma factors"/>
    <property type="match status" value="1"/>
</dbReference>
<evidence type="ECO:0000256" key="3">
    <source>
        <dbReference type="ARBA" id="ARBA00023082"/>
    </source>
</evidence>
<dbReference type="RefSeq" id="WP_129224768.1">
    <property type="nucleotide sequence ID" value="NZ_SDOZ01000002.1"/>
</dbReference>
<evidence type="ECO:0000313" key="6">
    <source>
        <dbReference type="EMBL" id="RXZ61773.1"/>
    </source>
</evidence>
<dbReference type="InterPro" id="IPR014284">
    <property type="entry name" value="RNA_pol_sigma-70_dom"/>
</dbReference>
<dbReference type="EMBL" id="SDOZ01000002">
    <property type="protein sequence ID" value="RXZ61773.1"/>
    <property type="molecule type" value="Genomic_DNA"/>
</dbReference>
<reference evidence="6 7" key="1">
    <citation type="journal article" date="2019" name="Gut">
        <title>Antibiotics-induced monodominance of a novel gut bacterial order.</title>
        <authorList>
            <person name="Hildebrand F."/>
            <person name="Moitinho-Silva L."/>
            <person name="Blasche S."/>
            <person name="Jahn M.T."/>
            <person name="Gossmann T.I."/>
            <person name="Heuerta-Cepas J."/>
            <person name="Hercog R."/>
            <person name="Luetge M."/>
            <person name="Bahram M."/>
            <person name="Pryszlak A."/>
            <person name="Alves R.J."/>
            <person name="Waszak S.M."/>
            <person name="Zhu A."/>
            <person name="Ye L."/>
            <person name="Costea P.I."/>
            <person name="Aalvink S."/>
            <person name="Belzer C."/>
            <person name="Forslund S.K."/>
            <person name="Sunagawa S."/>
            <person name="Hentschel U."/>
            <person name="Merten C."/>
            <person name="Patil K.R."/>
            <person name="Benes V."/>
            <person name="Bork P."/>
        </authorList>
    </citation>
    <scope>NUCLEOTIDE SEQUENCE [LARGE SCALE GENOMIC DNA]</scope>
    <source>
        <strain evidence="6 7">HDS1380</strain>
    </source>
</reference>
<comment type="similarity">
    <text evidence="1">Belongs to the sigma-70 factor family. ECF subfamily.</text>
</comment>
<keyword evidence="3" id="KW-0731">Sigma factor</keyword>
<gene>
    <name evidence="6" type="ORF">ESZ91_05125</name>
</gene>
<evidence type="ECO:0000256" key="4">
    <source>
        <dbReference type="ARBA" id="ARBA00023163"/>
    </source>
</evidence>
<dbReference type="Proteomes" id="UP000291269">
    <property type="component" value="Unassembled WGS sequence"/>
</dbReference>
<comment type="caution">
    <text evidence="6">The sequence shown here is derived from an EMBL/GenBank/DDBJ whole genome shotgun (WGS) entry which is preliminary data.</text>
</comment>
<evidence type="ECO:0000256" key="1">
    <source>
        <dbReference type="ARBA" id="ARBA00010641"/>
    </source>
</evidence>
<dbReference type="SUPFAM" id="SSF88946">
    <property type="entry name" value="Sigma2 domain of RNA polymerase sigma factors"/>
    <property type="match status" value="1"/>
</dbReference>
<dbReference type="Gene3D" id="1.10.10.10">
    <property type="entry name" value="Winged helix-like DNA-binding domain superfamily/Winged helix DNA-binding domain"/>
    <property type="match status" value="1"/>
</dbReference>
<dbReference type="AlphaFoldDB" id="A0A4Q2KEL2"/>
<dbReference type="InterPro" id="IPR039425">
    <property type="entry name" value="RNA_pol_sigma-70-like"/>
</dbReference>
<proteinExistence type="inferred from homology"/>
<dbReference type="GO" id="GO:0016987">
    <property type="term" value="F:sigma factor activity"/>
    <property type="evidence" value="ECO:0007669"/>
    <property type="project" value="UniProtKB-KW"/>
</dbReference>
<keyword evidence="7" id="KW-1185">Reference proteome</keyword>
<dbReference type="NCBIfam" id="TIGR02937">
    <property type="entry name" value="sigma70-ECF"/>
    <property type="match status" value="1"/>
</dbReference>
<dbReference type="OrthoDB" id="9795666at2"/>
<dbReference type="InterPro" id="IPR036388">
    <property type="entry name" value="WH-like_DNA-bd_sf"/>
</dbReference>
<accession>A0A4Q2KEL2</accession>